<keyword evidence="2" id="KW-1133">Transmembrane helix</keyword>
<feature type="transmembrane region" description="Helical" evidence="2">
    <location>
        <begin position="42"/>
        <end position="59"/>
    </location>
</feature>
<sequence length="303" mass="32071">MNHDEDFARTLRDRLDAVAPLIDVDTTRVVPRARRHRTRVRSVGAVAAVAVLVGGGWFVDTSRWQTAQPVGPVPSAVESPSTTAAPTALASPSPSPSPDGTWWHVRALWPSGDQLVVRDQWTSRTAPGLLVLGDDPSTAQGIGPSSVIGRFRIDGAWVDQLRDVSALPTDAAGLEAVLRDSVEPGRGSGSDDDKVFNMARNLLLEGGLQPDALRRAAWDVAAGLPAAAISTGTDSVSRTGEVLEYTDETGRPARLIRDPATGLLLEDSVGEDSVRVYIEQGPATELPVEPTLASSGCVDWSTC</sequence>
<organism evidence="3 4">
    <name type="scientific">Cellulomonas soli</name>
    <dbReference type="NCBI Taxonomy" id="931535"/>
    <lineage>
        <taxon>Bacteria</taxon>
        <taxon>Bacillati</taxon>
        <taxon>Actinomycetota</taxon>
        <taxon>Actinomycetes</taxon>
        <taxon>Micrococcales</taxon>
        <taxon>Cellulomonadaceae</taxon>
        <taxon>Cellulomonas</taxon>
    </lineage>
</organism>
<evidence type="ECO:0000313" key="3">
    <source>
        <dbReference type="EMBL" id="GEP70327.1"/>
    </source>
</evidence>
<keyword evidence="2" id="KW-0472">Membrane</keyword>
<dbReference type="OrthoDB" id="4829420at2"/>
<evidence type="ECO:0000256" key="2">
    <source>
        <dbReference type="SAM" id="Phobius"/>
    </source>
</evidence>
<feature type="region of interest" description="Disordered" evidence="1">
    <location>
        <begin position="68"/>
        <end position="98"/>
    </location>
</feature>
<gene>
    <name evidence="3" type="ORF">CSO01_30420</name>
</gene>
<dbReference type="EMBL" id="BKAL01000011">
    <property type="protein sequence ID" value="GEP70327.1"/>
    <property type="molecule type" value="Genomic_DNA"/>
</dbReference>
<name>A0A512PGJ7_9CELL</name>
<keyword evidence="2" id="KW-0812">Transmembrane</keyword>
<dbReference type="Proteomes" id="UP000321798">
    <property type="component" value="Unassembled WGS sequence"/>
</dbReference>
<reference evidence="3 4" key="1">
    <citation type="submission" date="2019-07" db="EMBL/GenBank/DDBJ databases">
        <title>Whole genome shotgun sequence of Cellulomonas soli NBRC 109434.</title>
        <authorList>
            <person name="Hosoyama A."/>
            <person name="Uohara A."/>
            <person name="Ohji S."/>
            <person name="Ichikawa N."/>
        </authorList>
    </citation>
    <scope>NUCLEOTIDE SEQUENCE [LARGE SCALE GENOMIC DNA]</scope>
    <source>
        <strain evidence="3 4">NBRC 109434</strain>
    </source>
</reference>
<proteinExistence type="predicted"/>
<comment type="caution">
    <text evidence="3">The sequence shown here is derived from an EMBL/GenBank/DDBJ whole genome shotgun (WGS) entry which is preliminary data.</text>
</comment>
<evidence type="ECO:0000313" key="4">
    <source>
        <dbReference type="Proteomes" id="UP000321798"/>
    </source>
</evidence>
<accession>A0A512PGJ7</accession>
<evidence type="ECO:0000256" key="1">
    <source>
        <dbReference type="SAM" id="MobiDB-lite"/>
    </source>
</evidence>
<dbReference type="RefSeq" id="WP_146954097.1">
    <property type="nucleotide sequence ID" value="NZ_BAABBJ010000014.1"/>
</dbReference>
<protein>
    <submittedName>
        <fullName evidence="3">Uncharacterized protein</fullName>
    </submittedName>
</protein>
<dbReference type="AlphaFoldDB" id="A0A512PGJ7"/>
<feature type="compositionally biased region" description="Low complexity" evidence="1">
    <location>
        <begin position="74"/>
        <end position="92"/>
    </location>
</feature>
<keyword evidence="4" id="KW-1185">Reference proteome</keyword>